<dbReference type="Pfam" id="PF04545">
    <property type="entry name" value="Sigma70_r4"/>
    <property type="match status" value="1"/>
</dbReference>
<dbReference type="InterPro" id="IPR036388">
    <property type="entry name" value="WH-like_DNA-bd_sf"/>
</dbReference>
<name>A0A3G2L8R9_9FLAO</name>
<dbReference type="InterPro" id="IPR000943">
    <property type="entry name" value="RNA_pol_sigma70"/>
</dbReference>
<evidence type="ECO:0000313" key="9">
    <source>
        <dbReference type="Proteomes" id="UP000276309"/>
    </source>
</evidence>
<dbReference type="AlphaFoldDB" id="A0A3G2L8R9"/>
<protein>
    <submittedName>
        <fullName evidence="8">RNA polymerase sigma factor RpoD/SigA</fullName>
    </submittedName>
</protein>
<dbReference type="InterPro" id="IPR013324">
    <property type="entry name" value="RNA_pol_sigma_r3/r4-like"/>
</dbReference>
<dbReference type="Pfam" id="PF04542">
    <property type="entry name" value="Sigma70_r2"/>
    <property type="match status" value="1"/>
</dbReference>
<dbReference type="OrthoDB" id="9809557at2"/>
<dbReference type="PANTHER" id="PTHR30603">
    <property type="entry name" value="RNA POLYMERASE SIGMA FACTOR RPO"/>
    <property type="match status" value="1"/>
</dbReference>
<evidence type="ECO:0000259" key="7">
    <source>
        <dbReference type="Pfam" id="PF04545"/>
    </source>
</evidence>
<keyword evidence="4" id="KW-0804">Transcription</keyword>
<proteinExistence type="predicted"/>
<organism evidence="8 9">
    <name type="scientific">Euzebyella marina</name>
    <dbReference type="NCBI Taxonomy" id="1761453"/>
    <lineage>
        <taxon>Bacteria</taxon>
        <taxon>Pseudomonadati</taxon>
        <taxon>Bacteroidota</taxon>
        <taxon>Flavobacteriia</taxon>
        <taxon>Flavobacteriales</taxon>
        <taxon>Flavobacteriaceae</taxon>
        <taxon>Euzebyella</taxon>
    </lineage>
</organism>
<evidence type="ECO:0000256" key="4">
    <source>
        <dbReference type="ARBA" id="ARBA00023163"/>
    </source>
</evidence>
<dbReference type="SUPFAM" id="SSF88946">
    <property type="entry name" value="Sigma2 domain of RNA polymerase sigma factors"/>
    <property type="match status" value="1"/>
</dbReference>
<feature type="domain" description="RNA polymerase sigma-70 region 4" evidence="7">
    <location>
        <begin position="224"/>
        <end position="276"/>
    </location>
</feature>
<dbReference type="PRINTS" id="PR00046">
    <property type="entry name" value="SIGMA70FCT"/>
</dbReference>
<keyword evidence="2" id="KW-0731">Sigma factor</keyword>
<dbReference type="Proteomes" id="UP000276309">
    <property type="component" value="Chromosome"/>
</dbReference>
<feature type="domain" description="RNA polymerase sigma-70 region 1.2" evidence="5">
    <location>
        <begin position="17"/>
        <end position="48"/>
    </location>
</feature>
<evidence type="ECO:0000259" key="6">
    <source>
        <dbReference type="Pfam" id="PF04542"/>
    </source>
</evidence>
<accession>A0A3G2L8R9</accession>
<dbReference type="EMBL" id="CP032050">
    <property type="protein sequence ID" value="AYN68593.1"/>
    <property type="molecule type" value="Genomic_DNA"/>
</dbReference>
<reference evidence="8 9" key="1">
    <citation type="submission" date="2018-08" db="EMBL/GenBank/DDBJ databases">
        <title>The reduced genetic potential of extracellular carbohydrate catabolism in Euzebyella marina RN62, a Flavobacteriia bacterium isolated from the hadal water.</title>
        <authorList>
            <person name="Xue C."/>
        </authorList>
    </citation>
    <scope>NUCLEOTIDE SEQUENCE [LARGE SCALE GENOMIC DNA]</scope>
    <source>
        <strain evidence="8 9">RN62</strain>
    </source>
</reference>
<dbReference type="GO" id="GO:0003677">
    <property type="term" value="F:DNA binding"/>
    <property type="evidence" value="ECO:0007669"/>
    <property type="project" value="UniProtKB-KW"/>
</dbReference>
<feature type="domain" description="RNA polymerase sigma-70 region 2" evidence="6">
    <location>
        <begin position="55"/>
        <end position="123"/>
    </location>
</feature>
<dbReference type="InterPro" id="IPR007630">
    <property type="entry name" value="RNA_pol_sigma70_r4"/>
</dbReference>
<dbReference type="SUPFAM" id="SSF88659">
    <property type="entry name" value="Sigma3 and sigma4 domains of RNA polymerase sigma factors"/>
    <property type="match status" value="2"/>
</dbReference>
<dbReference type="Pfam" id="PF00140">
    <property type="entry name" value="Sigma70_r1_2"/>
    <property type="match status" value="1"/>
</dbReference>
<dbReference type="InterPro" id="IPR013325">
    <property type="entry name" value="RNA_pol_sigma_r2"/>
</dbReference>
<dbReference type="RefSeq" id="WP_121849606.1">
    <property type="nucleotide sequence ID" value="NZ_CP032050.1"/>
</dbReference>
<dbReference type="KEGG" id="emar:D1013_15020"/>
<dbReference type="Gene3D" id="1.10.10.10">
    <property type="entry name" value="Winged helix-like DNA-binding domain superfamily/Winged helix DNA-binding domain"/>
    <property type="match status" value="2"/>
</dbReference>
<evidence type="ECO:0000256" key="1">
    <source>
        <dbReference type="ARBA" id="ARBA00023015"/>
    </source>
</evidence>
<evidence type="ECO:0000259" key="5">
    <source>
        <dbReference type="Pfam" id="PF00140"/>
    </source>
</evidence>
<sequence length="287" mass="33312">MKPLVISNRITNRDTNSLNKYLNDISRIPMISDQEEIELVIRARNGEEKALDNLVCANLRFVVSVAKKYQSRGLPLHDLINEGNLGLVKAVLKYDETRGFKFISYAVWWIRQSIMQALTEKSRLVRLPLNKINAINRIKVASSIFEQNNQREPTVEEIEEILDYPLNDIQICSRNTSWHLSMDEPLINGMEERNLYNIISSDEFESPEKQMVNLSLRAELERMLTKLSTRETFIITMFYGIGISDSLGLEQIADRLKLTPERVRQIKIRALSRLRASSRIDLLRDYI</sequence>
<dbReference type="Gene3D" id="1.10.601.10">
    <property type="entry name" value="RNA Polymerase Primary Sigma Factor"/>
    <property type="match status" value="1"/>
</dbReference>
<dbReference type="InterPro" id="IPR007627">
    <property type="entry name" value="RNA_pol_sigma70_r2"/>
</dbReference>
<keyword evidence="1" id="KW-0805">Transcription regulation</keyword>
<dbReference type="NCBIfam" id="TIGR02937">
    <property type="entry name" value="sigma70-ECF"/>
    <property type="match status" value="1"/>
</dbReference>
<evidence type="ECO:0000313" key="8">
    <source>
        <dbReference type="EMBL" id="AYN68593.1"/>
    </source>
</evidence>
<dbReference type="PANTHER" id="PTHR30603:SF47">
    <property type="entry name" value="RNA POLYMERASE SIGMA FACTOR SIGD, CHLOROPLASTIC"/>
    <property type="match status" value="1"/>
</dbReference>
<evidence type="ECO:0000256" key="2">
    <source>
        <dbReference type="ARBA" id="ARBA00023082"/>
    </source>
</evidence>
<dbReference type="GO" id="GO:0016987">
    <property type="term" value="F:sigma factor activity"/>
    <property type="evidence" value="ECO:0007669"/>
    <property type="project" value="UniProtKB-KW"/>
</dbReference>
<gene>
    <name evidence="8" type="ORF">D1013_15020</name>
</gene>
<dbReference type="InterPro" id="IPR050239">
    <property type="entry name" value="Sigma-70_RNA_pol_init_factors"/>
</dbReference>
<keyword evidence="9" id="KW-1185">Reference proteome</keyword>
<dbReference type="InterPro" id="IPR014284">
    <property type="entry name" value="RNA_pol_sigma-70_dom"/>
</dbReference>
<dbReference type="InterPro" id="IPR009042">
    <property type="entry name" value="RNA_pol_sigma70_r1_2"/>
</dbReference>
<keyword evidence="3" id="KW-0238">DNA-binding</keyword>
<dbReference type="GO" id="GO:0006352">
    <property type="term" value="P:DNA-templated transcription initiation"/>
    <property type="evidence" value="ECO:0007669"/>
    <property type="project" value="InterPro"/>
</dbReference>
<dbReference type="CDD" id="cd06171">
    <property type="entry name" value="Sigma70_r4"/>
    <property type="match status" value="1"/>
</dbReference>
<evidence type="ECO:0000256" key="3">
    <source>
        <dbReference type="ARBA" id="ARBA00023125"/>
    </source>
</evidence>